<comment type="caution">
    <text evidence="2">The sequence shown here is derived from an EMBL/GenBank/DDBJ whole genome shotgun (WGS) entry which is preliminary data.</text>
</comment>
<reference evidence="2" key="1">
    <citation type="submission" date="2021-02" db="EMBL/GenBank/DDBJ databases">
        <title>First Annotated Genome of the Yellow-green Alga Tribonema minus.</title>
        <authorList>
            <person name="Mahan K.M."/>
        </authorList>
    </citation>
    <scope>NUCLEOTIDE SEQUENCE</scope>
    <source>
        <strain evidence="2">UTEX B ZZ1240</strain>
    </source>
</reference>
<dbReference type="AlphaFoldDB" id="A0A836CE99"/>
<evidence type="ECO:0000256" key="1">
    <source>
        <dbReference type="SAM" id="MobiDB-lite"/>
    </source>
</evidence>
<dbReference type="EMBL" id="JAFCMP010000279">
    <property type="protein sequence ID" value="KAG5181958.1"/>
    <property type="molecule type" value="Genomic_DNA"/>
</dbReference>
<sequence>MSVACDESHARHLLAVVAADVNSLHEQRPCLIGPQDVNGSVQQILQPQVELQLENADKILAIRKGVFASSPSQPARPLAERLQPMLGITHAAVISMQACYKHPGKQQAVRKPSELASTEPPAQRHCRNAPTPPATASAVLMSEPGQAVWKMLGRGYWLPVAGVSRGVRAAYTRELLKGRGDSGKGGGCVWLCRTSLGAVLQSDAVFRMLSVAAGTDSAAKINCHLSIPYQDAGLLQLLQESQTARLAVGKGQLSCSLIRDAVTAGLPLDGYTLVGAAERGCEAALNQWHTLLSDSPQWHAQEAWVLPVMALCALDAKERPSVLAVLRWVFRTATRQVGGSTSEAQLPPLLLTVLAFKCAALGDFDTFRWLYADGRQLTKQDIHAHVPVPDLNAFRQAMDPFGAVHTDLLYFMLKRHDAAVTHTLVDIAIAFTQGEFVTLLSRSDVSAPLSAFKHFSAAVAAHSNNLGLLQWPHAHPGCTFNSHQVIRQFLITRKAPRQSSGTAAVTVAQHTLDALKWLRDIGAFEAATQIDLTTMVTKTATSYAAWLCHSSLVKLQWLLHKMGAAWPNGGAALIVRSMARLNQRQEPDPRSVLALVSQLDCPWGPWTSAECEIMRSNAERLMIERAALMRRLHELGCPCACARPDSGGDDNAAAAHGGGSS</sequence>
<proteinExistence type="predicted"/>
<gene>
    <name evidence="2" type="ORF">JKP88DRAFT_245884</name>
</gene>
<accession>A0A836CE99</accession>
<feature type="region of interest" description="Disordered" evidence="1">
    <location>
        <begin position="114"/>
        <end position="136"/>
    </location>
</feature>
<dbReference type="Proteomes" id="UP000664859">
    <property type="component" value="Unassembled WGS sequence"/>
</dbReference>
<name>A0A836CE99_9STRA</name>
<protein>
    <submittedName>
        <fullName evidence="2">Uncharacterized protein</fullName>
    </submittedName>
</protein>
<organism evidence="2 3">
    <name type="scientific">Tribonema minus</name>
    <dbReference type="NCBI Taxonomy" id="303371"/>
    <lineage>
        <taxon>Eukaryota</taxon>
        <taxon>Sar</taxon>
        <taxon>Stramenopiles</taxon>
        <taxon>Ochrophyta</taxon>
        <taxon>PX clade</taxon>
        <taxon>Xanthophyceae</taxon>
        <taxon>Tribonematales</taxon>
        <taxon>Tribonemataceae</taxon>
        <taxon>Tribonema</taxon>
    </lineage>
</organism>
<evidence type="ECO:0000313" key="3">
    <source>
        <dbReference type="Proteomes" id="UP000664859"/>
    </source>
</evidence>
<keyword evidence="3" id="KW-1185">Reference proteome</keyword>
<evidence type="ECO:0000313" key="2">
    <source>
        <dbReference type="EMBL" id="KAG5181958.1"/>
    </source>
</evidence>